<dbReference type="SMART" id="SM00320">
    <property type="entry name" value="WD40"/>
    <property type="match status" value="7"/>
</dbReference>
<keyword evidence="6" id="KW-1185">Reference proteome</keyword>
<keyword evidence="3" id="KW-0677">Repeat</keyword>
<dbReference type="PhylomeDB" id="B3RIY7"/>
<dbReference type="PROSITE" id="PS50294">
    <property type="entry name" value="WD_REPEATS_REGION"/>
    <property type="match status" value="3"/>
</dbReference>
<feature type="repeat" description="WD" evidence="4">
    <location>
        <begin position="162"/>
        <end position="193"/>
    </location>
</feature>
<dbReference type="PANTHER" id="PTHR14221:SF0">
    <property type="entry name" value="WD REPEAT-CONTAINING PROTEIN 44"/>
    <property type="match status" value="1"/>
</dbReference>
<dbReference type="Proteomes" id="UP000009022">
    <property type="component" value="Unassembled WGS sequence"/>
</dbReference>
<dbReference type="InterPro" id="IPR001680">
    <property type="entry name" value="WD40_rpt"/>
</dbReference>
<evidence type="ECO:0000256" key="2">
    <source>
        <dbReference type="ARBA" id="ARBA00022574"/>
    </source>
</evidence>
<gene>
    <name evidence="5" type="ORF">TRIADDRAFT_20246</name>
</gene>
<dbReference type="PANTHER" id="PTHR14221">
    <property type="entry name" value="WD REPEAT DOMAIN 44"/>
    <property type="match status" value="1"/>
</dbReference>
<dbReference type="PRINTS" id="PR00320">
    <property type="entry name" value="GPROTEINBRPT"/>
</dbReference>
<dbReference type="OMA" id="RRDRNDC"/>
<feature type="repeat" description="WD" evidence="4">
    <location>
        <begin position="25"/>
        <end position="56"/>
    </location>
</feature>
<evidence type="ECO:0000256" key="4">
    <source>
        <dbReference type="PROSITE-ProRule" id="PRU00221"/>
    </source>
</evidence>
<dbReference type="RefSeq" id="XP_002108474.1">
    <property type="nucleotide sequence ID" value="XM_002108438.1"/>
</dbReference>
<dbReference type="PROSITE" id="PS50082">
    <property type="entry name" value="WD_REPEATS_2"/>
    <property type="match status" value="3"/>
</dbReference>
<evidence type="ECO:0000256" key="3">
    <source>
        <dbReference type="ARBA" id="ARBA00022737"/>
    </source>
</evidence>
<sequence length="403" mass="45763">LQYKAASHHKGPYEFSNTKLLQDLSGEHTGPIWTMSFSNCGKLLASGGQDTVVRIWVLKICSEYFKEMLPSNHYSNTLKKLVQVNRYNICCYLGASDQLFCTQGSLEEGPFLGKPLCIFNGHTADILDLSWSRNYFLLSSSMDKSVRLWHVSQKECLCCFLHTDFVAAIAFHPLDDRYFLSGSFDGKLRLWNIPKKKVAMWNEIDASAKLITATNFCQRGKYAVIGTYDGRCIFYDTEQLKYHTQIHVRSSRGRNSKGRKICGIIPMPGSDKILVTSNDSRIRLYDLKDFKMTCKYKGCLNTSSQIRASFNQSGESIVCGSEDYFVYTWKTYHDYAKSSSRRDRNDCFESFQAHTAIVTSAVFVPVPSMAMQFLNVLELYDGEVVVTADYQGNIKVLASCLEE</sequence>
<dbReference type="CTD" id="6748890"/>
<dbReference type="Pfam" id="PF00400">
    <property type="entry name" value="WD40"/>
    <property type="match status" value="3"/>
</dbReference>
<dbReference type="InterPro" id="IPR040324">
    <property type="entry name" value="WDR44/Dgr2"/>
</dbReference>
<dbReference type="OrthoDB" id="1932312at2759"/>
<feature type="non-terminal residue" evidence="5">
    <location>
        <position position="1"/>
    </location>
</feature>
<dbReference type="eggNOG" id="KOG0283">
    <property type="taxonomic scope" value="Eukaryota"/>
</dbReference>
<keyword evidence="2 4" id="KW-0853">WD repeat</keyword>
<dbReference type="AlphaFoldDB" id="B3RIY7"/>
<dbReference type="GeneID" id="6748890"/>
<dbReference type="InParanoid" id="B3RIY7"/>
<dbReference type="InterPro" id="IPR015943">
    <property type="entry name" value="WD40/YVTN_repeat-like_dom_sf"/>
</dbReference>
<reference evidence="5 6" key="1">
    <citation type="journal article" date="2008" name="Nature">
        <title>The Trichoplax genome and the nature of placozoans.</title>
        <authorList>
            <person name="Srivastava M."/>
            <person name="Begovic E."/>
            <person name="Chapman J."/>
            <person name="Putnam N.H."/>
            <person name="Hellsten U."/>
            <person name="Kawashima T."/>
            <person name="Kuo A."/>
            <person name="Mitros T."/>
            <person name="Salamov A."/>
            <person name="Carpenter M.L."/>
            <person name="Signorovitch A.Y."/>
            <person name="Moreno M.A."/>
            <person name="Kamm K."/>
            <person name="Grimwood J."/>
            <person name="Schmutz J."/>
            <person name="Shapiro H."/>
            <person name="Grigoriev I.V."/>
            <person name="Buss L.W."/>
            <person name="Schierwater B."/>
            <person name="Dellaporta S.L."/>
            <person name="Rokhsar D.S."/>
        </authorList>
    </citation>
    <scope>NUCLEOTIDE SEQUENCE [LARGE SCALE GENOMIC DNA]</scope>
    <source>
        <strain evidence="5 6">Grell-BS-1999</strain>
    </source>
</reference>
<dbReference type="HOGENOM" id="CLU_009835_2_0_1"/>
<dbReference type="Gene3D" id="2.130.10.10">
    <property type="entry name" value="YVTN repeat-like/Quinoprotein amine dehydrogenase"/>
    <property type="match status" value="1"/>
</dbReference>
<dbReference type="InterPro" id="IPR036322">
    <property type="entry name" value="WD40_repeat_dom_sf"/>
</dbReference>
<evidence type="ECO:0000313" key="6">
    <source>
        <dbReference type="Proteomes" id="UP000009022"/>
    </source>
</evidence>
<name>B3RIY7_TRIAD</name>
<dbReference type="EMBL" id="DS985241">
    <property type="protein sequence ID" value="EDV29272.1"/>
    <property type="molecule type" value="Genomic_DNA"/>
</dbReference>
<feature type="repeat" description="WD" evidence="4">
    <location>
        <begin position="119"/>
        <end position="152"/>
    </location>
</feature>
<dbReference type="STRING" id="10228.B3RIY7"/>
<dbReference type="SUPFAM" id="SSF50978">
    <property type="entry name" value="WD40 repeat-like"/>
    <property type="match status" value="1"/>
</dbReference>
<dbReference type="FunFam" id="2.130.10.10:FF:000060">
    <property type="entry name" value="WD repeat-containing protein 44"/>
    <property type="match status" value="1"/>
</dbReference>
<accession>B3RIY7</accession>
<proteinExistence type="predicted"/>
<evidence type="ECO:0000313" key="5">
    <source>
        <dbReference type="EMBL" id="EDV29272.1"/>
    </source>
</evidence>
<protein>
    <recommendedName>
        <fullName evidence="1">WD repeat-containing protein 44</fullName>
    </recommendedName>
</protein>
<organism evidence="5 6">
    <name type="scientific">Trichoplax adhaerens</name>
    <name type="common">Trichoplax reptans</name>
    <dbReference type="NCBI Taxonomy" id="10228"/>
    <lineage>
        <taxon>Eukaryota</taxon>
        <taxon>Metazoa</taxon>
        <taxon>Placozoa</taxon>
        <taxon>Uniplacotomia</taxon>
        <taxon>Trichoplacea</taxon>
        <taxon>Trichoplacidae</taxon>
        <taxon>Trichoplax</taxon>
    </lineage>
</organism>
<dbReference type="KEGG" id="tad:TRIADDRAFT_20246"/>
<dbReference type="InterPro" id="IPR020472">
    <property type="entry name" value="WD40_PAC1"/>
</dbReference>
<evidence type="ECO:0000256" key="1">
    <source>
        <dbReference type="ARBA" id="ARBA00021207"/>
    </source>
</evidence>